<dbReference type="GO" id="GO:0008360">
    <property type="term" value="P:regulation of cell shape"/>
    <property type="evidence" value="ECO:0007669"/>
    <property type="project" value="UniProtKB-KW"/>
</dbReference>
<dbReference type="Pfam" id="PF01098">
    <property type="entry name" value="FTSW_RODA_SPOVE"/>
    <property type="match status" value="1"/>
</dbReference>
<keyword evidence="3" id="KW-0133">Cell shape</keyword>
<sequence>MINFLLKNRRPGNLLLIFELLSIFLLFFYNNKHIDRYIAILFVGLVLIIYISNLVLSRVSTGDNYIFLIVSMLMTIGIVTIYRISPTLGLRQLVWALIGILTFYLTYFVIRVMRRLENLTTLYLGFSILFFLLTLIFGKELHGSKNWIVFGNDAFSIQLSEITKILVMFLIASFYTKFQDKLERNGFKHSSYYLMIVMYVFIGFLFLQKDLGTAVVFMGIYTCLQFVYDKDRTSLIVNICLMIFGAIVSYFLFSHVRTRVTIWLSPLGAIKGRAGQVTEALFAIGEGGFFGSGIGLGYPSLVGVNESDFIFSVICEEMGVFMGIGIIMLFMLLIYRAVKIALNQEFIFYRILALAVAILFAIHAFLNIGGVIKLIPMTGLTLPFVSYGGSAMISSFVALGILQFTGEDISYLYSRSSNNESK</sequence>
<protein>
    <submittedName>
        <fullName evidence="7">Cell division protein FtsW</fullName>
    </submittedName>
</protein>
<accession>A0A379C4A8</accession>
<feature type="transmembrane region" description="Helical" evidence="6">
    <location>
        <begin position="235"/>
        <end position="253"/>
    </location>
</feature>
<evidence type="ECO:0000313" key="8">
    <source>
        <dbReference type="Proteomes" id="UP000255517"/>
    </source>
</evidence>
<dbReference type="EMBL" id="UGSZ01000001">
    <property type="protein sequence ID" value="SUB57063.1"/>
    <property type="molecule type" value="Genomic_DNA"/>
</dbReference>
<evidence type="ECO:0000256" key="1">
    <source>
        <dbReference type="ARBA" id="ARBA00004141"/>
    </source>
</evidence>
<feature type="transmembrane region" description="Helical" evidence="6">
    <location>
        <begin position="36"/>
        <end position="56"/>
    </location>
</feature>
<dbReference type="GO" id="GO:0005886">
    <property type="term" value="C:plasma membrane"/>
    <property type="evidence" value="ECO:0007669"/>
    <property type="project" value="TreeGrafter"/>
</dbReference>
<feature type="transmembrane region" description="Helical" evidence="6">
    <location>
        <begin position="12"/>
        <end position="30"/>
    </location>
</feature>
<dbReference type="RefSeq" id="WP_004824159.1">
    <property type="nucleotide sequence ID" value="NZ_CP165621.1"/>
</dbReference>
<keyword evidence="7" id="KW-0132">Cell division</keyword>
<keyword evidence="2 6" id="KW-0812">Transmembrane</keyword>
<dbReference type="GO" id="GO:0032153">
    <property type="term" value="C:cell division site"/>
    <property type="evidence" value="ECO:0007669"/>
    <property type="project" value="TreeGrafter"/>
</dbReference>
<dbReference type="Proteomes" id="UP000255517">
    <property type="component" value="Unassembled WGS sequence"/>
</dbReference>
<dbReference type="PANTHER" id="PTHR30474">
    <property type="entry name" value="CELL CYCLE PROTEIN"/>
    <property type="match status" value="1"/>
</dbReference>
<feature type="transmembrane region" description="Helical" evidence="6">
    <location>
        <begin position="190"/>
        <end position="206"/>
    </location>
</feature>
<keyword evidence="4 6" id="KW-1133">Transmembrane helix</keyword>
<proteinExistence type="predicted"/>
<evidence type="ECO:0000256" key="3">
    <source>
        <dbReference type="ARBA" id="ARBA00022960"/>
    </source>
</evidence>
<dbReference type="STRING" id="1122949.GCA_000378725_00621"/>
<keyword evidence="5 6" id="KW-0472">Membrane</keyword>
<dbReference type="InterPro" id="IPR001182">
    <property type="entry name" value="FtsW/RodA"/>
</dbReference>
<feature type="transmembrane region" description="Helical" evidence="6">
    <location>
        <begin position="309"/>
        <end position="335"/>
    </location>
</feature>
<evidence type="ECO:0000256" key="6">
    <source>
        <dbReference type="SAM" id="Phobius"/>
    </source>
</evidence>
<name>A0A379C4A8_9FIRM</name>
<feature type="transmembrane region" description="Helical" evidence="6">
    <location>
        <begin position="122"/>
        <end position="138"/>
    </location>
</feature>
<organism evidence="7 8">
    <name type="scientific">Peptoniphilus lacrimalis</name>
    <dbReference type="NCBI Taxonomy" id="33031"/>
    <lineage>
        <taxon>Bacteria</taxon>
        <taxon>Bacillati</taxon>
        <taxon>Bacillota</taxon>
        <taxon>Tissierellia</taxon>
        <taxon>Tissierellales</taxon>
        <taxon>Peptoniphilaceae</taxon>
        <taxon>Peptoniphilus</taxon>
    </lineage>
</organism>
<evidence type="ECO:0000256" key="4">
    <source>
        <dbReference type="ARBA" id="ARBA00022989"/>
    </source>
</evidence>
<dbReference type="AlphaFoldDB" id="A0A379C4A8"/>
<dbReference type="OrthoDB" id="9812661at2"/>
<dbReference type="PANTHER" id="PTHR30474:SF3">
    <property type="entry name" value="PEPTIDOGLYCAN GLYCOSYLTRANSFERASE RODA"/>
    <property type="match status" value="1"/>
</dbReference>
<keyword evidence="7" id="KW-0131">Cell cycle</keyword>
<feature type="transmembrane region" description="Helical" evidence="6">
    <location>
        <begin position="65"/>
        <end position="84"/>
    </location>
</feature>
<reference evidence="7 8" key="1">
    <citation type="submission" date="2018-06" db="EMBL/GenBank/DDBJ databases">
        <authorList>
            <consortium name="Pathogen Informatics"/>
            <person name="Doyle S."/>
        </authorList>
    </citation>
    <scope>NUCLEOTIDE SEQUENCE [LARGE SCALE GENOMIC DNA]</scope>
    <source>
        <strain evidence="7 8">NCTC13149</strain>
    </source>
</reference>
<feature type="transmembrane region" description="Helical" evidence="6">
    <location>
        <begin position="158"/>
        <end position="178"/>
    </location>
</feature>
<feature type="transmembrane region" description="Helical" evidence="6">
    <location>
        <begin position="347"/>
        <end position="372"/>
    </location>
</feature>
<gene>
    <name evidence="7" type="primary">ftsW_1</name>
    <name evidence="7" type="ORF">NCTC13149_00878</name>
</gene>
<feature type="transmembrane region" description="Helical" evidence="6">
    <location>
        <begin position="90"/>
        <end position="110"/>
    </location>
</feature>
<dbReference type="GO" id="GO:0015648">
    <property type="term" value="F:lipid-linked peptidoglycan transporter activity"/>
    <property type="evidence" value="ECO:0007669"/>
    <property type="project" value="TreeGrafter"/>
</dbReference>
<evidence type="ECO:0000256" key="2">
    <source>
        <dbReference type="ARBA" id="ARBA00022692"/>
    </source>
</evidence>
<dbReference type="GO" id="GO:0051301">
    <property type="term" value="P:cell division"/>
    <property type="evidence" value="ECO:0007669"/>
    <property type="project" value="UniProtKB-KW"/>
</dbReference>
<feature type="transmembrane region" description="Helical" evidence="6">
    <location>
        <begin position="384"/>
        <end position="405"/>
    </location>
</feature>
<comment type="subcellular location">
    <subcellularLocation>
        <location evidence="1">Membrane</location>
        <topology evidence="1">Multi-pass membrane protein</topology>
    </subcellularLocation>
</comment>
<evidence type="ECO:0000313" key="7">
    <source>
        <dbReference type="EMBL" id="SUB57063.1"/>
    </source>
</evidence>
<evidence type="ECO:0000256" key="5">
    <source>
        <dbReference type="ARBA" id="ARBA00023136"/>
    </source>
</evidence>